<protein>
    <recommendedName>
        <fullName evidence="5">Monooxygenase</fullName>
    </recommendedName>
</protein>
<comment type="caution">
    <text evidence="3">The sequence shown here is derived from an EMBL/GenBank/DDBJ whole genome shotgun (WGS) entry which is preliminary data.</text>
</comment>
<reference evidence="3" key="2">
    <citation type="submission" date="2023-05" db="EMBL/GenBank/DDBJ databases">
        <authorList>
            <consortium name="Lawrence Berkeley National Laboratory"/>
            <person name="Steindorff A."/>
            <person name="Hensen N."/>
            <person name="Bonometti L."/>
            <person name="Westerberg I."/>
            <person name="Brannstrom I.O."/>
            <person name="Guillou S."/>
            <person name="Cros-Aarteil S."/>
            <person name="Calhoun S."/>
            <person name="Haridas S."/>
            <person name="Kuo A."/>
            <person name="Mondo S."/>
            <person name="Pangilinan J."/>
            <person name="Riley R."/>
            <person name="Labutti K."/>
            <person name="Andreopoulos B."/>
            <person name="Lipzen A."/>
            <person name="Chen C."/>
            <person name="Yanf M."/>
            <person name="Daum C."/>
            <person name="Ng V."/>
            <person name="Clum A."/>
            <person name="Ohm R."/>
            <person name="Martin F."/>
            <person name="Silar P."/>
            <person name="Natvig D."/>
            <person name="Lalanne C."/>
            <person name="Gautier V."/>
            <person name="Ament-Velasquez S.L."/>
            <person name="Kruys A."/>
            <person name="Hutchinson M.I."/>
            <person name="Powell A.J."/>
            <person name="Barry K."/>
            <person name="Miller A.N."/>
            <person name="Grigoriev I.V."/>
            <person name="Debuchy R."/>
            <person name="Gladieux P."/>
            <person name="Thoren M.H."/>
            <person name="Johannesson H."/>
        </authorList>
    </citation>
    <scope>NUCLEOTIDE SEQUENCE</scope>
    <source>
        <strain evidence="3">PSN293</strain>
    </source>
</reference>
<accession>A0AAN7B620</accession>
<organism evidence="3 4">
    <name type="scientific">Rhypophila decipiens</name>
    <dbReference type="NCBI Taxonomy" id="261697"/>
    <lineage>
        <taxon>Eukaryota</taxon>
        <taxon>Fungi</taxon>
        <taxon>Dikarya</taxon>
        <taxon>Ascomycota</taxon>
        <taxon>Pezizomycotina</taxon>
        <taxon>Sordariomycetes</taxon>
        <taxon>Sordariomycetidae</taxon>
        <taxon>Sordariales</taxon>
        <taxon>Naviculisporaceae</taxon>
        <taxon>Rhypophila</taxon>
    </lineage>
</organism>
<dbReference type="AlphaFoldDB" id="A0AAN7B620"/>
<feature type="transmembrane region" description="Helical" evidence="2">
    <location>
        <begin position="35"/>
        <end position="53"/>
    </location>
</feature>
<evidence type="ECO:0008006" key="5">
    <source>
        <dbReference type="Google" id="ProtNLM"/>
    </source>
</evidence>
<evidence type="ECO:0000256" key="1">
    <source>
        <dbReference type="SAM" id="MobiDB-lite"/>
    </source>
</evidence>
<dbReference type="InterPro" id="IPR025444">
    <property type="entry name" value="Monooxy_af470"/>
</dbReference>
<proteinExistence type="predicted"/>
<keyword evidence="4" id="KW-1185">Reference proteome</keyword>
<feature type="region of interest" description="Disordered" evidence="1">
    <location>
        <begin position="303"/>
        <end position="327"/>
    </location>
</feature>
<dbReference type="SUPFAM" id="SSF54909">
    <property type="entry name" value="Dimeric alpha+beta barrel"/>
    <property type="match status" value="1"/>
</dbReference>
<dbReference type="EMBL" id="MU858145">
    <property type="protein sequence ID" value="KAK4211614.1"/>
    <property type="molecule type" value="Genomic_DNA"/>
</dbReference>
<dbReference type="InterPro" id="IPR011008">
    <property type="entry name" value="Dimeric_a/b-barrel"/>
</dbReference>
<keyword evidence="2" id="KW-0812">Transmembrane</keyword>
<dbReference type="Proteomes" id="UP001301769">
    <property type="component" value="Unassembled WGS sequence"/>
</dbReference>
<evidence type="ECO:0000313" key="3">
    <source>
        <dbReference type="EMBL" id="KAK4211614.1"/>
    </source>
</evidence>
<sequence length="327" mass="35880">MSSPAFRNVFEPQAGRATRKIENAGASILKDSFRLSTLFLIGALVQSILFLVLPARYALLPTVILLLHALITTIIEVRSPAAWAAGTGKDLVPYKVSAQIPNQSYSPSSNEASIFGSTPADKGIVVLHLGVRFNHPLGVLCPGGKEMGDHKKACDERVMAHIESSDNDFGCLGISSWQAVDEGESHSTMLSVYYFRDMDGLNRFAHDAVHRKAWDYYAKEFYTKQTDGMEGWKGRHIGVYHEAFYAPPGMWETIYANMQPTMLGRAMAPVKNQDTGKTEWVGTLVDARHKALRSQWGRMGRSVGDRYPSGGGGGRDGYGTLKGDVGY</sequence>
<keyword evidence="2" id="KW-1133">Transmembrane helix</keyword>
<name>A0AAN7B620_9PEZI</name>
<dbReference type="Pfam" id="PF13826">
    <property type="entry name" value="Monooxy_af470-like"/>
    <property type="match status" value="1"/>
</dbReference>
<keyword evidence="2" id="KW-0472">Membrane</keyword>
<evidence type="ECO:0000256" key="2">
    <source>
        <dbReference type="SAM" id="Phobius"/>
    </source>
</evidence>
<gene>
    <name evidence="3" type="ORF">QBC37DRAFT_347713</name>
</gene>
<evidence type="ECO:0000313" key="4">
    <source>
        <dbReference type="Proteomes" id="UP001301769"/>
    </source>
</evidence>
<reference evidence="3" key="1">
    <citation type="journal article" date="2023" name="Mol. Phylogenet. Evol.">
        <title>Genome-scale phylogeny and comparative genomics of the fungal order Sordariales.</title>
        <authorList>
            <person name="Hensen N."/>
            <person name="Bonometti L."/>
            <person name="Westerberg I."/>
            <person name="Brannstrom I.O."/>
            <person name="Guillou S."/>
            <person name="Cros-Aarteil S."/>
            <person name="Calhoun S."/>
            <person name="Haridas S."/>
            <person name="Kuo A."/>
            <person name="Mondo S."/>
            <person name="Pangilinan J."/>
            <person name="Riley R."/>
            <person name="LaButti K."/>
            <person name="Andreopoulos B."/>
            <person name="Lipzen A."/>
            <person name="Chen C."/>
            <person name="Yan M."/>
            <person name="Daum C."/>
            <person name="Ng V."/>
            <person name="Clum A."/>
            <person name="Steindorff A."/>
            <person name="Ohm R.A."/>
            <person name="Martin F."/>
            <person name="Silar P."/>
            <person name="Natvig D.O."/>
            <person name="Lalanne C."/>
            <person name="Gautier V."/>
            <person name="Ament-Velasquez S.L."/>
            <person name="Kruys A."/>
            <person name="Hutchinson M.I."/>
            <person name="Powell A.J."/>
            <person name="Barry K."/>
            <person name="Miller A.N."/>
            <person name="Grigoriev I.V."/>
            <person name="Debuchy R."/>
            <person name="Gladieux P."/>
            <person name="Hiltunen Thoren M."/>
            <person name="Johannesson H."/>
        </authorList>
    </citation>
    <scope>NUCLEOTIDE SEQUENCE</scope>
    <source>
        <strain evidence="3">PSN293</strain>
    </source>
</reference>